<dbReference type="WBParaSite" id="nRc.2.0.1.t47033-RA">
    <property type="protein sequence ID" value="nRc.2.0.1.t47033-RA"/>
    <property type="gene ID" value="nRc.2.0.1.g47033"/>
</dbReference>
<proteinExistence type="predicted"/>
<sequence length="152" mass="17053">MVSHMADDFWGVLMEIFPNYMYGPRTSIFSRKFCRYFVISDGATRLASSLKEDITAGVTVSVGRSVATTDAFPMAALTQIDVAARQTLLPAFCRANWKIKQRLKSFCGALEFLASVNRSQVINGQKKKTCYGERTPFRGILFRATRANVFDD</sequence>
<keyword evidence="1" id="KW-1185">Reference proteome</keyword>
<protein>
    <submittedName>
        <fullName evidence="2">Uncharacterized protein</fullName>
    </submittedName>
</protein>
<reference evidence="2" key="1">
    <citation type="submission" date="2022-11" db="UniProtKB">
        <authorList>
            <consortium name="WormBaseParasite"/>
        </authorList>
    </citation>
    <scope>IDENTIFICATION</scope>
</reference>
<name>A0A915L9D4_ROMCU</name>
<dbReference type="Proteomes" id="UP000887565">
    <property type="component" value="Unplaced"/>
</dbReference>
<accession>A0A915L9D4</accession>
<evidence type="ECO:0000313" key="2">
    <source>
        <dbReference type="WBParaSite" id="nRc.2.0.1.t47033-RA"/>
    </source>
</evidence>
<organism evidence="1 2">
    <name type="scientific">Romanomermis culicivorax</name>
    <name type="common">Nematode worm</name>
    <dbReference type="NCBI Taxonomy" id="13658"/>
    <lineage>
        <taxon>Eukaryota</taxon>
        <taxon>Metazoa</taxon>
        <taxon>Ecdysozoa</taxon>
        <taxon>Nematoda</taxon>
        <taxon>Enoplea</taxon>
        <taxon>Dorylaimia</taxon>
        <taxon>Mermithida</taxon>
        <taxon>Mermithoidea</taxon>
        <taxon>Mermithidae</taxon>
        <taxon>Romanomermis</taxon>
    </lineage>
</organism>
<evidence type="ECO:0000313" key="1">
    <source>
        <dbReference type="Proteomes" id="UP000887565"/>
    </source>
</evidence>
<dbReference type="AlphaFoldDB" id="A0A915L9D4"/>